<accession>A0A268EZB1</accession>
<comment type="caution">
    <text evidence="2">The sequence shown here is derived from an EMBL/GenBank/DDBJ whole genome shotgun (WGS) entry which is preliminary data.</text>
</comment>
<dbReference type="EMBL" id="NPBY01000021">
    <property type="protein sequence ID" value="PAD78451.1"/>
    <property type="molecule type" value="Genomic_DNA"/>
</dbReference>
<keyword evidence="1" id="KW-0732">Signal</keyword>
<dbReference type="Proteomes" id="UP000215596">
    <property type="component" value="Unassembled WGS sequence"/>
</dbReference>
<evidence type="ECO:0000313" key="2">
    <source>
        <dbReference type="EMBL" id="PAD78451.1"/>
    </source>
</evidence>
<evidence type="ECO:0000256" key="1">
    <source>
        <dbReference type="SAM" id="SignalP"/>
    </source>
</evidence>
<organism evidence="2 3">
    <name type="scientific">Paenibacillus campinasensis</name>
    <dbReference type="NCBI Taxonomy" id="66347"/>
    <lineage>
        <taxon>Bacteria</taxon>
        <taxon>Bacillati</taxon>
        <taxon>Bacillota</taxon>
        <taxon>Bacilli</taxon>
        <taxon>Bacillales</taxon>
        <taxon>Paenibacillaceae</taxon>
        <taxon>Paenibacillus</taxon>
    </lineage>
</organism>
<protein>
    <submittedName>
        <fullName evidence="2">Uncharacterized protein</fullName>
    </submittedName>
</protein>
<dbReference type="AlphaFoldDB" id="A0A268EZB1"/>
<sequence>MRYAFLFLFGFILMSGCTVAEENTEPESTEDKVIQVAEHQQIQVLPFQDGAGSATLVFDAGMADIIVTADGLNPDERYTIAVEGAVVFGPEENVQVRVGAIEDETLFVPNAEGELYVSMANPTRVLLQRSDLSVVIATEQGQEVMVTDRFQVNKREE</sequence>
<feature type="chain" id="PRO_5032694575" evidence="1">
    <location>
        <begin position="21"/>
        <end position="157"/>
    </location>
</feature>
<gene>
    <name evidence="2" type="ORF">CHH67_06730</name>
</gene>
<proteinExistence type="predicted"/>
<feature type="signal peptide" evidence="1">
    <location>
        <begin position="1"/>
        <end position="20"/>
    </location>
</feature>
<dbReference type="PROSITE" id="PS51257">
    <property type="entry name" value="PROKAR_LIPOPROTEIN"/>
    <property type="match status" value="1"/>
</dbReference>
<evidence type="ECO:0000313" key="3">
    <source>
        <dbReference type="Proteomes" id="UP000215596"/>
    </source>
</evidence>
<name>A0A268EZB1_9BACL</name>
<reference evidence="2 3" key="1">
    <citation type="submission" date="2017-07" db="EMBL/GenBank/DDBJ databases">
        <title>Isolation and whole genome analysis of endospore-forming bacteria from heroin.</title>
        <authorList>
            <person name="Kalinowski J."/>
            <person name="Ahrens B."/>
            <person name="Al-Dilaimi A."/>
            <person name="Winkler A."/>
            <person name="Wibberg D."/>
            <person name="Schleenbecker U."/>
            <person name="Ruckert C."/>
            <person name="Wolfel R."/>
            <person name="Grass G."/>
        </authorList>
    </citation>
    <scope>NUCLEOTIDE SEQUENCE [LARGE SCALE GENOMIC DNA]</scope>
    <source>
        <strain evidence="2 3">7537-G1</strain>
    </source>
</reference>